<evidence type="ECO:0000256" key="3">
    <source>
        <dbReference type="ARBA" id="ARBA00022679"/>
    </source>
</evidence>
<dbReference type="GO" id="GO:0004618">
    <property type="term" value="F:phosphoglycerate kinase activity"/>
    <property type="evidence" value="ECO:0007669"/>
    <property type="project" value="UniProtKB-EC"/>
</dbReference>
<dbReference type="KEGG" id="mnd:KOY48_04400"/>
<dbReference type="GO" id="GO:0006096">
    <property type="term" value="P:glycolytic process"/>
    <property type="evidence" value="ECO:0007669"/>
    <property type="project" value="InterPro"/>
</dbReference>
<dbReference type="EMBL" id="CP076460">
    <property type="protein sequence ID" value="QWQ32093.1"/>
    <property type="molecule type" value="Genomic_DNA"/>
</dbReference>
<keyword evidence="5 7" id="KW-0418">Kinase</keyword>
<dbReference type="SUPFAM" id="SSF53748">
    <property type="entry name" value="Phosphoglycerate kinase"/>
    <property type="match status" value="1"/>
</dbReference>
<accession>A0A8F1SAZ6</accession>
<evidence type="ECO:0000256" key="7">
    <source>
        <dbReference type="RuleBase" id="RU000532"/>
    </source>
</evidence>
<dbReference type="PRINTS" id="PR00477">
    <property type="entry name" value="PHGLYCKINASE"/>
</dbReference>
<dbReference type="InterPro" id="IPR001576">
    <property type="entry name" value="Phosphoglycerate_kinase"/>
</dbReference>
<protein>
    <recommendedName>
        <fullName evidence="2 7">Phosphoglycerate kinase</fullName>
        <ecNumber evidence="2 7">2.7.2.3</ecNumber>
    </recommendedName>
</protein>
<dbReference type="PANTHER" id="PTHR11406">
    <property type="entry name" value="PHOSPHOGLYCERATE KINASE"/>
    <property type="match status" value="1"/>
</dbReference>
<name>A0A8F1SAZ6_9BACT</name>
<comment type="similarity">
    <text evidence="7">Belongs to the phosphoglycerate kinase family.</text>
</comment>
<evidence type="ECO:0000256" key="4">
    <source>
        <dbReference type="ARBA" id="ARBA00022741"/>
    </source>
</evidence>
<keyword evidence="4" id="KW-0547">Nucleotide-binding</keyword>
<dbReference type="InterPro" id="IPR036043">
    <property type="entry name" value="Phosphoglycerate_kinase_sf"/>
</dbReference>
<dbReference type="AlphaFoldDB" id="A0A8F1SAZ6"/>
<evidence type="ECO:0000256" key="2">
    <source>
        <dbReference type="ARBA" id="ARBA00013061"/>
    </source>
</evidence>
<evidence type="ECO:0000313" key="8">
    <source>
        <dbReference type="EMBL" id="QWQ32093.1"/>
    </source>
</evidence>
<dbReference type="Pfam" id="PF00162">
    <property type="entry name" value="PGK"/>
    <property type="match status" value="1"/>
</dbReference>
<evidence type="ECO:0000313" key="9">
    <source>
        <dbReference type="Proteomes" id="UP000679129"/>
    </source>
</evidence>
<comment type="catalytic activity">
    <reaction evidence="1 7">
        <text>(2R)-3-phosphoglycerate + ATP = (2R)-3-phospho-glyceroyl phosphate + ADP</text>
        <dbReference type="Rhea" id="RHEA:14801"/>
        <dbReference type="ChEBI" id="CHEBI:30616"/>
        <dbReference type="ChEBI" id="CHEBI:57604"/>
        <dbReference type="ChEBI" id="CHEBI:58272"/>
        <dbReference type="ChEBI" id="CHEBI:456216"/>
        <dbReference type="EC" id="2.7.2.3"/>
    </reaction>
</comment>
<dbReference type="PANTHER" id="PTHR11406:SF23">
    <property type="entry name" value="PHOSPHOGLYCERATE KINASE 1, CHLOROPLASTIC-RELATED"/>
    <property type="match status" value="1"/>
</dbReference>
<dbReference type="GO" id="GO:0005829">
    <property type="term" value="C:cytosol"/>
    <property type="evidence" value="ECO:0007669"/>
    <property type="project" value="TreeGrafter"/>
</dbReference>
<evidence type="ECO:0000256" key="6">
    <source>
        <dbReference type="ARBA" id="ARBA00022840"/>
    </source>
</evidence>
<dbReference type="InterPro" id="IPR015824">
    <property type="entry name" value="Phosphoglycerate_kinase_N"/>
</dbReference>
<proteinExistence type="inferred from homology"/>
<evidence type="ECO:0000256" key="1">
    <source>
        <dbReference type="ARBA" id="ARBA00000642"/>
    </source>
</evidence>
<dbReference type="GO" id="GO:0006094">
    <property type="term" value="P:gluconeogenesis"/>
    <property type="evidence" value="ECO:0007669"/>
    <property type="project" value="TreeGrafter"/>
</dbReference>
<dbReference type="Gene3D" id="3.40.50.1260">
    <property type="entry name" value="Phosphoglycerate kinase, N-terminal domain"/>
    <property type="match status" value="1"/>
</dbReference>
<reference evidence="8" key="1">
    <citation type="submission" date="2021-06" db="EMBL/GenBank/DDBJ databases">
        <title>An adapted protocol for Saccharibacteria cultivation: two new species join this phylum of Candidate Phyla Radiations.</title>
        <authorList>
            <person name="Ibrahim A."/>
            <person name="Maatouk M."/>
            <person name="Zgheib R."/>
            <person name="Haddad G."/>
            <person name="Bou Khalil J."/>
            <person name="Raoult D."/>
            <person name="Bittar F."/>
        </authorList>
    </citation>
    <scope>NUCLEOTIDE SEQUENCE</scope>
    <source>
        <strain evidence="8">IHU1</strain>
    </source>
</reference>
<dbReference type="EC" id="2.7.2.3" evidence="2 7"/>
<sequence>MIFLVLPIDVAVAPEISKDFPRQEVNVDKIKNSDMALDIGSQTIERFTKILAGAKMVIWNGPLGYAEIDNFAIGSARVALAIAQNKGVVSIVGGGDTADFILKWDGHDGANFTHVSTGGGAKYGLDTAGKKLPGIESLLDAYGLR</sequence>
<dbReference type="GO" id="GO:0043531">
    <property type="term" value="F:ADP binding"/>
    <property type="evidence" value="ECO:0007669"/>
    <property type="project" value="TreeGrafter"/>
</dbReference>
<keyword evidence="6" id="KW-0067">ATP-binding</keyword>
<organism evidence="8 9">
    <name type="scientific">Candidatus Minimicrobia naudis</name>
    <dbReference type="NCBI Taxonomy" id="2841263"/>
    <lineage>
        <taxon>Bacteria</taxon>
        <taxon>Candidatus Saccharimonadota</taxon>
        <taxon>Candidatus Saccharimonadota incertae sedis</taxon>
        <taxon>Candidatus Minimicrobia</taxon>
    </lineage>
</organism>
<keyword evidence="3 7" id="KW-0808">Transferase</keyword>
<evidence type="ECO:0000256" key="5">
    <source>
        <dbReference type="ARBA" id="ARBA00022777"/>
    </source>
</evidence>
<dbReference type="GO" id="GO:0005524">
    <property type="term" value="F:ATP binding"/>
    <property type="evidence" value="ECO:0007669"/>
    <property type="project" value="UniProtKB-KW"/>
</dbReference>
<gene>
    <name evidence="8" type="primary">pgk</name>
    <name evidence="8" type="ORF">KOY48_04400</name>
</gene>
<dbReference type="Proteomes" id="UP000679129">
    <property type="component" value="Chromosome"/>
</dbReference>
<keyword evidence="9" id="KW-1185">Reference proteome</keyword>